<protein>
    <recommendedName>
        <fullName evidence="7">WRKY domain-containing protein</fullName>
    </recommendedName>
</protein>
<evidence type="ECO:0000313" key="9">
    <source>
        <dbReference type="Proteomes" id="UP000325577"/>
    </source>
</evidence>
<comment type="subcellular location">
    <subcellularLocation>
        <location evidence="1">Nucleus</location>
    </subcellularLocation>
</comment>
<gene>
    <name evidence="8" type="ORF">F0562_017818</name>
</gene>
<dbReference type="PANTHER" id="PTHR32096:SF146">
    <property type="entry name" value="WRKY TRANSCRIPTION FACTOR 19-RELATED"/>
    <property type="match status" value="1"/>
</dbReference>
<name>A0A5J4ZJ72_9ASTE</name>
<dbReference type="SMART" id="SM00774">
    <property type="entry name" value="WRKY"/>
    <property type="match status" value="1"/>
</dbReference>
<evidence type="ECO:0000259" key="7">
    <source>
        <dbReference type="PROSITE" id="PS50811"/>
    </source>
</evidence>
<dbReference type="PANTHER" id="PTHR32096">
    <property type="entry name" value="WRKY TRANSCRIPTION FACTOR 30-RELATED-RELATED"/>
    <property type="match status" value="1"/>
</dbReference>
<dbReference type="InterPro" id="IPR044810">
    <property type="entry name" value="WRKY_plant"/>
</dbReference>
<dbReference type="EMBL" id="CM018051">
    <property type="protein sequence ID" value="KAA8517552.1"/>
    <property type="molecule type" value="Genomic_DNA"/>
</dbReference>
<evidence type="ECO:0000256" key="1">
    <source>
        <dbReference type="ARBA" id="ARBA00004123"/>
    </source>
</evidence>
<proteinExistence type="predicted"/>
<keyword evidence="5" id="KW-0539">Nucleus</keyword>
<dbReference type="InterPro" id="IPR003657">
    <property type="entry name" value="WRKY_dom"/>
</dbReference>
<dbReference type="AlphaFoldDB" id="A0A5J4ZJ72"/>
<evidence type="ECO:0000256" key="6">
    <source>
        <dbReference type="SAM" id="MobiDB-lite"/>
    </source>
</evidence>
<evidence type="ECO:0000256" key="3">
    <source>
        <dbReference type="ARBA" id="ARBA00023125"/>
    </source>
</evidence>
<feature type="region of interest" description="Disordered" evidence="6">
    <location>
        <begin position="109"/>
        <end position="140"/>
    </location>
</feature>
<sequence length="362" mass="40364">MWNFPSIFQSSCPLAYINKMLSLSSQERHTMDTSCPENLPAGRKKAFDELERGRKLAIQLQIMLSKPAGDDADGPLSAKDLVAKILGTFTESLSILNCSASDEVSSQVPANTHLSCDGRKSEDSGESSKTSAPTDRRGCYKRRKTSQTWTRFTTSLIDDGHAWRKYGQKVILNAQYPRNYYRCSHKFDQGCQATKQVQRTEEDPRMYRTTYKGHHICKSQPKPAPHIMLDDSTPTPTLSRDSSILLGFGSNNKPNDGHFFHPFGSNPLIKQESKEELPSLKHNQSSSSDYLVPLPFKSSGPMAVLSPGSDHGDVISSGVYSCTASTHSLEMGMEMDMDMHMMVPSVVDFSDDDFNFNFADQY</sequence>
<dbReference type="SUPFAM" id="SSF118290">
    <property type="entry name" value="WRKY DNA-binding domain"/>
    <property type="match status" value="1"/>
</dbReference>
<feature type="region of interest" description="Disordered" evidence="6">
    <location>
        <begin position="215"/>
        <end position="235"/>
    </location>
</feature>
<dbReference type="InterPro" id="IPR036576">
    <property type="entry name" value="WRKY_dom_sf"/>
</dbReference>
<keyword evidence="3" id="KW-0238">DNA-binding</keyword>
<keyword evidence="4" id="KW-0804">Transcription</keyword>
<dbReference type="GO" id="GO:0000976">
    <property type="term" value="F:transcription cis-regulatory region binding"/>
    <property type="evidence" value="ECO:0007669"/>
    <property type="project" value="TreeGrafter"/>
</dbReference>
<dbReference type="Proteomes" id="UP000325577">
    <property type="component" value="Linkage Group LG8"/>
</dbReference>
<dbReference type="Gene3D" id="2.20.25.80">
    <property type="entry name" value="WRKY domain"/>
    <property type="match status" value="1"/>
</dbReference>
<evidence type="ECO:0000313" key="8">
    <source>
        <dbReference type="EMBL" id="KAA8517552.1"/>
    </source>
</evidence>
<organism evidence="8 9">
    <name type="scientific">Nyssa sinensis</name>
    <dbReference type="NCBI Taxonomy" id="561372"/>
    <lineage>
        <taxon>Eukaryota</taxon>
        <taxon>Viridiplantae</taxon>
        <taxon>Streptophyta</taxon>
        <taxon>Embryophyta</taxon>
        <taxon>Tracheophyta</taxon>
        <taxon>Spermatophyta</taxon>
        <taxon>Magnoliopsida</taxon>
        <taxon>eudicotyledons</taxon>
        <taxon>Gunneridae</taxon>
        <taxon>Pentapetalae</taxon>
        <taxon>asterids</taxon>
        <taxon>Cornales</taxon>
        <taxon>Nyssaceae</taxon>
        <taxon>Nyssa</taxon>
    </lineage>
</organism>
<evidence type="ECO:0000256" key="4">
    <source>
        <dbReference type="ARBA" id="ARBA00023163"/>
    </source>
</evidence>
<feature type="domain" description="WRKY" evidence="7">
    <location>
        <begin position="152"/>
        <end position="215"/>
    </location>
</feature>
<dbReference type="PROSITE" id="PS50811">
    <property type="entry name" value="WRKY"/>
    <property type="match status" value="1"/>
</dbReference>
<dbReference type="Pfam" id="PF03106">
    <property type="entry name" value="WRKY"/>
    <property type="match status" value="1"/>
</dbReference>
<accession>A0A5J4ZJ72</accession>
<evidence type="ECO:0000256" key="2">
    <source>
        <dbReference type="ARBA" id="ARBA00023015"/>
    </source>
</evidence>
<dbReference type="GO" id="GO:0005634">
    <property type="term" value="C:nucleus"/>
    <property type="evidence" value="ECO:0007669"/>
    <property type="project" value="UniProtKB-SubCell"/>
</dbReference>
<dbReference type="OrthoDB" id="2021064at2759"/>
<reference evidence="8 9" key="1">
    <citation type="submission" date="2019-09" db="EMBL/GenBank/DDBJ databases">
        <title>A chromosome-level genome assembly of the Chinese tupelo Nyssa sinensis.</title>
        <authorList>
            <person name="Yang X."/>
            <person name="Kang M."/>
            <person name="Yang Y."/>
            <person name="Xiong H."/>
            <person name="Wang M."/>
            <person name="Zhang Z."/>
            <person name="Wang Z."/>
            <person name="Wu H."/>
            <person name="Ma T."/>
            <person name="Liu J."/>
            <person name="Xi Z."/>
        </authorList>
    </citation>
    <scope>NUCLEOTIDE SEQUENCE [LARGE SCALE GENOMIC DNA]</scope>
    <source>
        <strain evidence="8">J267</strain>
        <tissue evidence="8">Leaf</tissue>
    </source>
</reference>
<keyword evidence="9" id="KW-1185">Reference proteome</keyword>
<dbReference type="GO" id="GO:0003700">
    <property type="term" value="F:DNA-binding transcription factor activity"/>
    <property type="evidence" value="ECO:0007669"/>
    <property type="project" value="InterPro"/>
</dbReference>
<keyword evidence="2" id="KW-0805">Transcription regulation</keyword>
<evidence type="ECO:0000256" key="5">
    <source>
        <dbReference type="ARBA" id="ARBA00023242"/>
    </source>
</evidence>